<comment type="caution">
    <text evidence="1">The sequence shown here is derived from an EMBL/GenBank/DDBJ whole genome shotgun (WGS) entry which is preliminary data.</text>
</comment>
<dbReference type="EMBL" id="JNHM01000168">
    <property type="protein sequence ID" value="KDS44036.1"/>
    <property type="molecule type" value="Genomic_DNA"/>
</dbReference>
<sequence length="43" mass="5552">MTQRYKRYYYYRKKDGGIHFQFLSGPSFQHYYCINYYSLWELH</sequence>
<evidence type="ECO:0000313" key="2">
    <source>
        <dbReference type="EMBL" id="KDS51118.1"/>
    </source>
</evidence>
<proteinExistence type="predicted"/>
<name>A0A069SAE4_PHOVU</name>
<dbReference type="PATRIC" id="fig|1339352.3.peg.2946"/>
<evidence type="ECO:0000313" key="1">
    <source>
        <dbReference type="EMBL" id="KDS44036.1"/>
    </source>
</evidence>
<gene>
    <name evidence="2" type="ORF">M099_3081</name>
    <name evidence="1" type="ORF">M099_4372</name>
</gene>
<reference evidence="1 3" key="1">
    <citation type="submission" date="2014-04" db="EMBL/GenBank/DDBJ databases">
        <authorList>
            <person name="Sears C."/>
            <person name="Carroll K."/>
            <person name="Sack B.R."/>
            <person name="Qadri F."/>
            <person name="Myers L.L."/>
            <person name="Chung G.-T."/>
            <person name="Escheverria P."/>
            <person name="Fraser C.M."/>
            <person name="Sadzewicz L."/>
            <person name="Shefchek K.A."/>
            <person name="Tallon L."/>
            <person name="Das S.P."/>
            <person name="Daugherty S."/>
            <person name="Mongodin E.F."/>
        </authorList>
    </citation>
    <scope>NUCLEOTIDE SEQUENCE [LARGE SCALE GENOMIC DNA]</scope>
    <source>
        <strain evidence="1 3">3975 RP4</strain>
    </source>
</reference>
<dbReference type="EMBL" id="JNHM01000059">
    <property type="protein sequence ID" value="KDS51118.1"/>
    <property type="molecule type" value="Genomic_DNA"/>
</dbReference>
<protein>
    <submittedName>
        <fullName evidence="1">Uncharacterized protein</fullName>
    </submittedName>
</protein>
<dbReference type="AlphaFoldDB" id="A0A069SAE4"/>
<organism evidence="1 3">
    <name type="scientific">Phocaeicola vulgatus str. 3975 RP4</name>
    <dbReference type="NCBI Taxonomy" id="1339352"/>
    <lineage>
        <taxon>Bacteria</taxon>
        <taxon>Pseudomonadati</taxon>
        <taxon>Bacteroidota</taxon>
        <taxon>Bacteroidia</taxon>
        <taxon>Bacteroidales</taxon>
        <taxon>Bacteroidaceae</taxon>
        <taxon>Phocaeicola</taxon>
    </lineage>
</organism>
<dbReference type="Proteomes" id="UP000027661">
    <property type="component" value="Unassembled WGS sequence"/>
</dbReference>
<accession>A0A069SAE4</accession>
<evidence type="ECO:0000313" key="3">
    <source>
        <dbReference type="Proteomes" id="UP000027661"/>
    </source>
</evidence>